<keyword evidence="5" id="KW-0032">Aminotransferase</keyword>
<organism evidence="5 6">
    <name type="scientific">Bradyrhizobium centrolobii</name>
    <dbReference type="NCBI Taxonomy" id="1505087"/>
    <lineage>
        <taxon>Bacteria</taxon>
        <taxon>Pseudomonadati</taxon>
        <taxon>Pseudomonadota</taxon>
        <taxon>Alphaproteobacteria</taxon>
        <taxon>Hyphomicrobiales</taxon>
        <taxon>Nitrobacteraceae</taxon>
        <taxon>Bradyrhizobium</taxon>
    </lineage>
</organism>
<dbReference type="AlphaFoldDB" id="A0A176YV73"/>
<feature type="active site" description="Proton acceptor" evidence="2">
    <location>
        <position position="177"/>
    </location>
</feature>
<comment type="caution">
    <text evidence="5">The sequence shown here is derived from an EMBL/GenBank/DDBJ whole genome shotgun (WGS) entry which is preliminary data.</text>
</comment>
<protein>
    <submittedName>
        <fullName evidence="5">Aminotransferase DegT</fullName>
    </submittedName>
</protein>
<dbReference type="Pfam" id="PF01041">
    <property type="entry name" value="DegT_DnrJ_EryC1"/>
    <property type="match status" value="1"/>
</dbReference>
<dbReference type="Gene3D" id="3.90.1150.10">
    <property type="entry name" value="Aspartate Aminotransferase, domain 1"/>
    <property type="match status" value="1"/>
</dbReference>
<comment type="similarity">
    <text evidence="1 4">Belongs to the DegT/DnrJ/EryC1 family.</text>
</comment>
<name>A0A176YV73_9BRAD</name>
<dbReference type="RefSeq" id="WP_063699654.1">
    <property type="nucleotide sequence ID" value="NZ_LUUB01000051.1"/>
</dbReference>
<proteinExistence type="inferred from homology"/>
<dbReference type="InterPro" id="IPR000653">
    <property type="entry name" value="DegT/StrS_aminotransferase"/>
</dbReference>
<dbReference type="InterPro" id="IPR015421">
    <property type="entry name" value="PyrdxlP-dep_Trfase_major"/>
</dbReference>
<dbReference type="PANTHER" id="PTHR30244:SF34">
    <property type="entry name" value="DTDP-4-AMINO-4,6-DIDEOXYGALACTOSE TRANSAMINASE"/>
    <property type="match status" value="1"/>
</dbReference>
<dbReference type="PIRSF" id="PIRSF000390">
    <property type="entry name" value="PLP_StrS"/>
    <property type="match status" value="1"/>
</dbReference>
<accession>A0A176YV73</accession>
<dbReference type="Proteomes" id="UP000076959">
    <property type="component" value="Unassembled WGS sequence"/>
</dbReference>
<dbReference type="GO" id="GO:0000271">
    <property type="term" value="P:polysaccharide biosynthetic process"/>
    <property type="evidence" value="ECO:0007669"/>
    <property type="project" value="TreeGrafter"/>
</dbReference>
<evidence type="ECO:0000256" key="2">
    <source>
        <dbReference type="PIRSR" id="PIRSR000390-1"/>
    </source>
</evidence>
<dbReference type="SUPFAM" id="SSF53383">
    <property type="entry name" value="PLP-dependent transferases"/>
    <property type="match status" value="1"/>
</dbReference>
<dbReference type="PANTHER" id="PTHR30244">
    <property type="entry name" value="TRANSAMINASE"/>
    <property type="match status" value="1"/>
</dbReference>
<keyword evidence="5" id="KW-0808">Transferase</keyword>
<feature type="modified residue" description="N6-(pyridoxal phosphate)lysine" evidence="3">
    <location>
        <position position="177"/>
    </location>
</feature>
<dbReference type="EMBL" id="LUUB01000051">
    <property type="protein sequence ID" value="OAF10679.1"/>
    <property type="molecule type" value="Genomic_DNA"/>
</dbReference>
<dbReference type="CDD" id="cd00616">
    <property type="entry name" value="AHBA_syn"/>
    <property type="match status" value="1"/>
</dbReference>
<dbReference type="GO" id="GO:0008483">
    <property type="term" value="F:transaminase activity"/>
    <property type="evidence" value="ECO:0007669"/>
    <property type="project" value="UniProtKB-KW"/>
</dbReference>
<dbReference type="Gene3D" id="3.40.640.10">
    <property type="entry name" value="Type I PLP-dependent aspartate aminotransferase-like (Major domain)"/>
    <property type="match status" value="1"/>
</dbReference>
<dbReference type="STRING" id="1505087.AYJ54_10440"/>
<dbReference type="InterPro" id="IPR015424">
    <property type="entry name" value="PyrdxlP-dep_Trfase"/>
</dbReference>
<keyword evidence="3 4" id="KW-0663">Pyridoxal phosphate</keyword>
<dbReference type="OrthoDB" id="9768668at2"/>
<reference evidence="5 6" key="1">
    <citation type="submission" date="2016-03" db="EMBL/GenBank/DDBJ databases">
        <title>Draft Genome Sequence of the Strain BR 10245 (Bradyrhizobium sp.) isolated from nodules of Centrolobium paraense.</title>
        <authorList>
            <person name="Simoes-Araujo J.L.Sr."/>
            <person name="Barauna A.C."/>
            <person name="Silva K."/>
            <person name="Zilli J.E."/>
        </authorList>
    </citation>
    <scope>NUCLEOTIDE SEQUENCE [LARGE SCALE GENOMIC DNA]</scope>
    <source>
        <strain evidence="5 6">BR 10245</strain>
    </source>
</reference>
<sequence length="379" mass="41314">MLLVSEPALGAEEKEALAAVIDSGWITMGDRVREFEQTFARMHDADDSIAVGSCTAALHLILHALGIGPGDEVLVPSLTFVATANAALYVGARPVFVDVESTAVPLMSLADAHAKCTSRTKAVILMHFAGYLADREAWQAFARRKNLLLIEDAAHAPGVEGVGTFGDAAAFSFYGNKNMTTAEGGAIITRNRALNETIRRARSHGMTSNTRQRLISRSPEYDVTLLGFNYRMDELRAAVGLVQLRKLPAWNDIRRQLSLHYRQRLAELCPSVLVPFDASWVSAHHLLPAVLPAATARQPLIEQLSKHGIQTTIHYPPVHRLTFYNDLYPGTSLPTTEDFSRRELTLPLHPAMTAADVDHVASRLAVGLRAGCPAEVVQA</sequence>
<evidence type="ECO:0000313" key="5">
    <source>
        <dbReference type="EMBL" id="OAF10679.1"/>
    </source>
</evidence>
<evidence type="ECO:0000256" key="1">
    <source>
        <dbReference type="ARBA" id="ARBA00037999"/>
    </source>
</evidence>
<evidence type="ECO:0000313" key="6">
    <source>
        <dbReference type="Proteomes" id="UP000076959"/>
    </source>
</evidence>
<evidence type="ECO:0000256" key="4">
    <source>
        <dbReference type="RuleBase" id="RU004508"/>
    </source>
</evidence>
<evidence type="ECO:0000256" key="3">
    <source>
        <dbReference type="PIRSR" id="PIRSR000390-2"/>
    </source>
</evidence>
<gene>
    <name evidence="5" type="ORF">AYJ54_10440</name>
</gene>
<dbReference type="GO" id="GO:0030170">
    <property type="term" value="F:pyridoxal phosphate binding"/>
    <property type="evidence" value="ECO:0007669"/>
    <property type="project" value="TreeGrafter"/>
</dbReference>
<keyword evidence="6" id="KW-1185">Reference proteome</keyword>
<dbReference type="InterPro" id="IPR015422">
    <property type="entry name" value="PyrdxlP-dep_Trfase_small"/>
</dbReference>